<evidence type="ECO:0000256" key="1">
    <source>
        <dbReference type="ARBA" id="ARBA00022741"/>
    </source>
</evidence>
<gene>
    <name evidence="7" type="ORF">VLL09_06620</name>
</gene>
<keyword evidence="3 7" id="KW-0347">Helicase</keyword>
<dbReference type="Pfam" id="PF00270">
    <property type="entry name" value="DEAD"/>
    <property type="match status" value="1"/>
</dbReference>
<dbReference type="SMART" id="SM00490">
    <property type="entry name" value="HELICc"/>
    <property type="match status" value="1"/>
</dbReference>
<dbReference type="InterPro" id="IPR027417">
    <property type="entry name" value="P-loop_NTPase"/>
</dbReference>
<dbReference type="GO" id="GO:0003676">
    <property type="term" value="F:nucleic acid binding"/>
    <property type="evidence" value="ECO:0007669"/>
    <property type="project" value="InterPro"/>
</dbReference>
<organism evidence="7 8">
    <name type="scientific">Dehalococcoides mccartyi</name>
    <dbReference type="NCBI Taxonomy" id="61435"/>
    <lineage>
        <taxon>Bacteria</taxon>
        <taxon>Bacillati</taxon>
        <taxon>Chloroflexota</taxon>
        <taxon>Dehalococcoidia</taxon>
        <taxon>Dehalococcoidales</taxon>
        <taxon>Dehalococcoidaceae</taxon>
        <taxon>Dehalococcoides</taxon>
    </lineage>
</organism>
<dbReference type="Pfam" id="PF00271">
    <property type="entry name" value="Helicase_C"/>
    <property type="match status" value="1"/>
</dbReference>
<keyword evidence="1" id="KW-0547">Nucleotide-binding</keyword>
<dbReference type="AlphaFoldDB" id="A0AB38Z907"/>
<dbReference type="InterPro" id="IPR050474">
    <property type="entry name" value="Hel308_SKI2-like"/>
</dbReference>
<dbReference type="SMART" id="SM00487">
    <property type="entry name" value="DEXDc"/>
    <property type="match status" value="1"/>
</dbReference>
<feature type="domain" description="Helicase ATP-binding" evidence="5">
    <location>
        <begin position="153"/>
        <end position="322"/>
    </location>
</feature>
<dbReference type="Proteomes" id="UP001327986">
    <property type="component" value="Chromosome"/>
</dbReference>
<dbReference type="PANTHER" id="PTHR47961">
    <property type="entry name" value="DNA POLYMERASE THETA, PUTATIVE (AFU_ORTHOLOGUE AFUA_1G05260)-RELATED"/>
    <property type="match status" value="1"/>
</dbReference>
<dbReference type="PROSITE" id="PS51192">
    <property type="entry name" value="HELICASE_ATP_BIND_1"/>
    <property type="match status" value="1"/>
</dbReference>
<evidence type="ECO:0000256" key="4">
    <source>
        <dbReference type="ARBA" id="ARBA00022840"/>
    </source>
</evidence>
<dbReference type="GO" id="GO:0016787">
    <property type="term" value="F:hydrolase activity"/>
    <property type="evidence" value="ECO:0007669"/>
    <property type="project" value="UniProtKB-KW"/>
</dbReference>
<accession>A0AB38Z907</accession>
<keyword evidence="4" id="KW-0067">ATP-binding</keyword>
<dbReference type="GO" id="GO:0004386">
    <property type="term" value="F:helicase activity"/>
    <property type="evidence" value="ECO:0007669"/>
    <property type="project" value="UniProtKB-KW"/>
</dbReference>
<evidence type="ECO:0000313" key="7">
    <source>
        <dbReference type="EMBL" id="WRO07058.1"/>
    </source>
</evidence>
<dbReference type="InterPro" id="IPR001650">
    <property type="entry name" value="Helicase_C-like"/>
</dbReference>
<dbReference type="EMBL" id="CP141531">
    <property type="protein sequence ID" value="WRO07058.1"/>
    <property type="molecule type" value="Genomic_DNA"/>
</dbReference>
<feature type="domain" description="Helicase C-terminal" evidence="6">
    <location>
        <begin position="370"/>
        <end position="553"/>
    </location>
</feature>
<reference evidence="7" key="1">
    <citation type="submission" date="2023-12" db="EMBL/GenBank/DDBJ databases">
        <title>Isolation of organohalide respiring bacteria Dehalococcoides mccartyi strain GPTCE1 in groundwater collected near a chemical plant in Suzhou, China.</title>
        <authorList>
            <person name="Liu G."/>
        </authorList>
    </citation>
    <scope>NUCLEOTIDE SEQUENCE</scope>
    <source>
        <strain evidence="7">GPTCE1</strain>
    </source>
</reference>
<dbReference type="SUPFAM" id="SSF52540">
    <property type="entry name" value="P-loop containing nucleoside triphosphate hydrolases"/>
    <property type="match status" value="2"/>
</dbReference>
<evidence type="ECO:0000313" key="8">
    <source>
        <dbReference type="Proteomes" id="UP001327986"/>
    </source>
</evidence>
<dbReference type="PANTHER" id="PTHR47961:SF6">
    <property type="entry name" value="DNA-DIRECTED DNA POLYMERASE"/>
    <property type="match status" value="1"/>
</dbReference>
<dbReference type="GO" id="GO:0005524">
    <property type="term" value="F:ATP binding"/>
    <property type="evidence" value="ECO:0007669"/>
    <property type="project" value="UniProtKB-KW"/>
</dbReference>
<protein>
    <submittedName>
        <fullName evidence="7">DEAD/DEAH box helicase</fullName>
    </submittedName>
</protein>
<evidence type="ECO:0000259" key="5">
    <source>
        <dbReference type="PROSITE" id="PS51192"/>
    </source>
</evidence>
<dbReference type="RefSeq" id="WP_324664596.1">
    <property type="nucleotide sequence ID" value="NZ_CP141531.1"/>
</dbReference>
<dbReference type="Gene3D" id="3.40.50.300">
    <property type="entry name" value="P-loop containing nucleotide triphosphate hydrolases"/>
    <property type="match status" value="2"/>
</dbReference>
<proteinExistence type="predicted"/>
<dbReference type="InterPro" id="IPR014001">
    <property type="entry name" value="Helicase_ATP-bd"/>
</dbReference>
<evidence type="ECO:0000256" key="2">
    <source>
        <dbReference type="ARBA" id="ARBA00022801"/>
    </source>
</evidence>
<evidence type="ECO:0000259" key="6">
    <source>
        <dbReference type="PROSITE" id="PS51194"/>
    </source>
</evidence>
<sequence>MTDEFGISLGDVIFADIDRNPYLNELYENILYNYSLRLFQINKERKAVSVPDALRFADVLSKSHSDRHMTWSQEIVALLKETDPQDSAVDVYLNSVLTSTGNYQGLETAEKKRVEPFELRRSVLDRFHAEYSKELVAVPAEPEKLFFRPQKQIYDHLSEPYFSYSGPTSMGKSFIMRMLIKKQVQDGLKFNYVLVVPTKALINEVSSKIINDLGSLLKEMNYRVVTSAGALALEEEHNFIYVLTPERLLYLLIRYPEKSIDYLFIDEAHKITSKDKRSTFYYKDIDMLAQRGKNLHVIFASPNIPNPEVYLKLVPESQDSTDFSNKKLSTSFSPVSQVKYLIDCVEGNTRLYNDRSGKFIDIGKAPASSQLSDVIAHLGKGVQTIVYYNSKDKAIQAAIDYAKHEQEKQDDELDTLAKEIENQVHKDYFLAKLIKKGVAYHIGYLPASIRMKIERLFREKKIVAMFCTSTLVEGVNLPADNLFITTYRKGRGQTKMTSVDFKNLVGRVGRINYNLYGNVFLVRLEENLKVKDFVELLEKEVPEQRLSLVTELKPKLKTKIIECLLQGHTNLEKDDNQSQDSFDLTRKFCLILLKDIMNGRNSIVKRAFSEYLTPDVEGKIKSLFETDEIVPDDDINTSVDQAKSLSVNIAYGLSYPTLDENGWTIQGEPQAFLEKLYKVFNWDKCESKETIGNFNRLRWYAVILRRWISGSGLGMIIVDSLNYAENKDDYKVRIAGQQVPYNPQSMFHRNIVMSETLQAIENVILFSISNYFLKFSEAYKRIHNIKGEMDNDWYEFVEYGTINKLTIFLQRNGFSRETAMYIRHHRDEYVEGLDIGIPKLKKSLLNCGNFSVVAEVQEMSINNPDLFID</sequence>
<dbReference type="InterPro" id="IPR011545">
    <property type="entry name" value="DEAD/DEAH_box_helicase_dom"/>
</dbReference>
<evidence type="ECO:0000256" key="3">
    <source>
        <dbReference type="ARBA" id="ARBA00022806"/>
    </source>
</evidence>
<name>A0AB38Z907_9CHLR</name>
<dbReference type="PROSITE" id="PS51194">
    <property type="entry name" value="HELICASE_CTER"/>
    <property type="match status" value="1"/>
</dbReference>
<keyword evidence="2" id="KW-0378">Hydrolase</keyword>